<gene>
    <name evidence="3" type="ORF">COT80_03780</name>
</gene>
<reference evidence="4" key="1">
    <citation type="submission" date="2017-09" db="EMBL/GenBank/DDBJ databases">
        <title>Depth-based differentiation of microbial function through sediment-hosted aquifers and enrichment of novel symbionts in the deep terrestrial subsurface.</title>
        <authorList>
            <person name="Probst A.J."/>
            <person name="Ladd B."/>
            <person name="Jarett J.K."/>
            <person name="Geller-Mcgrath D.E."/>
            <person name="Sieber C.M.K."/>
            <person name="Emerson J.B."/>
            <person name="Anantharaman K."/>
            <person name="Thomas B.C."/>
            <person name="Malmstrom R."/>
            <person name="Stieglmeier M."/>
            <person name="Klingl A."/>
            <person name="Woyke T."/>
            <person name="Ryan C.M."/>
            <person name="Banfield J.F."/>
        </authorList>
    </citation>
    <scope>NUCLEOTIDE SEQUENCE [LARGE SCALE GENOMIC DNA]</scope>
</reference>
<feature type="transmembrane region" description="Helical" evidence="1">
    <location>
        <begin position="7"/>
        <end position="23"/>
    </location>
</feature>
<keyword evidence="1" id="KW-1133">Transmembrane helix</keyword>
<name>A0A2H0W5E9_9BACT</name>
<feature type="transmembrane region" description="Helical" evidence="1">
    <location>
        <begin position="106"/>
        <end position="122"/>
    </location>
</feature>
<dbReference type="Proteomes" id="UP000229056">
    <property type="component" value="Unassembled WGS sequence"/>
</dbReference>
<feature type="domain" description="VanZ-like" evidence="2">
    <location>
        <begin position="12"/>
        <end position="121"/>
    </location>
</feature>
<evidence type="ECO:0000259" key="2">
    <source>
        <dbReference type="Pfam" id="PF04892"/>
    </source>
</evidence>
<organism evidence="3 4">
    <name type="scientific">Candidatus Buchananbacteria bacterium CG10_big_fil_rev_8_21_14_0_10_33_19</name>
    <dbReference type="NCBI Taxonomy" id="1974525"/>
    <lineage>
        <taxon>Bacteria</taxon>
        <taxon>Candidatus Buchananiibacteriota</taxon>
    </lineage>
</organism>
<dbReference type="EMBL" id="PEZY01000012">
    <property type="protein sequence ID" value="PIS05860.1"/>
    <property type="molecule type" value="Genomic_DNA"/>
</dbReference>
<evidence type="ECO:0000313" key="4">
    <source>
        <dbReference type="Proteomes" id="UP000229056"/>
    </source>
</evidence>
<dbReference type="Pfam" id="PF04892">
    <property type="entry name" value="VanZ"/>
    <property type="match status" value="1"/>
</dbReference>
<sequence length="126" mass="14615">MKKNNLKFFYIIASIIWMLLIFWESSIGDYSVVPGVSDGHNDVMSSIVHVLTYLILCFLFIKSFIVNGVRRNQAIIYGFLLSALYGATDEWHQFFVPGREMHFGDWLLDVAGSLIVFSFYKYKIKK</sequence>
<dbReference type="NCBIfam" id="NF037970">
    <property type="entry name" value="vanZ_1"/>
    <property type="match status" value="1"/>
</dbReference>
<dbReference type="AlphaFoldDB" id="A0A2H0W5E9"/>
<evidence type="ECO:0000313" key="3">
    <source>
        <dbReference type="EMBL" id="PIS05860.1"/>
    </source>
</evidence>
<protein>
    <recommendedName>
        <fullName evidence="2">VanZ-like domain-containing protein</fullName>
    </recommendedName>
</protein>
<comment type="caution">
    <text evidence="3">The sequence shown here is derived from an EMBL/GenBank/DDBJ whole genome shotgun (WGS) entry which is preliminary data.</text>
</comment>
<feature type="transmembrane region" description="Helical" evidence="1">
    <location>
        <begin position="74"/>
        <end position="94"/>
    </location>
</feature>
<keyword evidence="1" id="KW-0812">Transmembrane</keyword>
<dbReference type="InterPro" id="IPR006976">
    <property type="entry name" value="VanZ-like"/>
</dbReference>
<feature type="transmembrane region" description="Helical" evidence="1">
    <location>
        <begin position="43"/>
        <end position="62"/>
    </location>
</feature>
<proteinExistence type="predicted"/>
<accession>A0A2H0W5E9</accession>
<evidence type="ECO:0000256" key="1">
    <source>
        <dbReference type="SAM" id="Phobius"/>
    </source>
</evidence>
<keyword evidence="1" id="KW-0472">Membrane</keyword>